<dbReference type="SUPFAM" id="SSF56672">
    <property type="entry name" value="DNA/RNA polymerases"/>
    <property type="match status" value="1"/>
</dbReference>
<dbReference type="InterPro" id="IPR043128">
    <property type="entry name" value="Rev_trsase/Diguanyl_cyclase"/>
</dbReference>
<evidence type="ECO:0000256" key="1">
    <source>
        <dbReference type="SAM" id="MobiDB-lite"/>
    </source>
</evidence>
<feature type="compositionally biased region" description="Low complexity" evidence="1">
    <location>
        <begin position="153"/>
        <end position="170"/>
    </location>
</feature>
<name>A0ABQ9XCV0_9EUKA</name>
<dbReference type="Proteomes" id="UP001281761">
    <property type="component" value="Unassembled WGS sequence"/>
</dbReference>
<reference evidence="2 3" key="1">
    <citation type="journal article" date="2022" name="bioRxiv">
        <title>Genomics of Preaxostyla Flagellates Illuminates Evolutionary Transitions and the Path Towards Mitochondrial Loss.</title>
        <authorList>
            <person name="Novak L.V.F."/>
            <person name="Treitli S.C."/>
            <person name="Pyrih J."/>
            <person name="Halakuc P."/>
            <person name="Pipaliya S.V."/>
            <person name="Vacek V."/>
            <person name="Brzon O."/>
            <person name="Soukal P."/>
            <person name="Eme L."/>
            <person name="Dacks J.B."/>
            <person name="Karnkowska A."/>
            <person name="Elias M."/>
            <person name="Hampl V."/>
        </authorList>
    </citation>
    <scope>NUCLEOTIDE SEQUENCE [LARGE SCALE GENOMIC DNA]</scope>
    <source>
        <strain evidence="2">NAU3</strain>
        <tissue evidence="2">Gut</tissue>
    </source>
</reference>
<organism evidence="2 3">
    <name type="scientific">Blattamonas nauphoetae</name>
    <dbReference type="NCBI Taxonomy" id="2049346"/>
    <lineage>
        <taxon>Eukaryota</taxon>
        <taxon>Metamonada</taxon>
        <taxon>Preaxostyla</taxon>
        <taxon>Oxymonadida</taxon>
        <taxon>Blattamonas</taxon>
    </lineage>
</organism>
<proteinExistence type="predicted"/>
<feature type="region of interest" description="Disordered" evidence="1">
    <location>
        <begin position="141"/>
        <end position="181"/>
    </location>
</feature>
<dbReference type="PANTHER" id="PTHR33050">
    <property type="entry name" value="REVERSE TRANSCRIPTASE DOMAIN-CONTAINING PROTEIN"/>
    <property type="match status" value="1"/>
</dbReference>
<dbReference type="Gene3D" id="3.10.10.10">
    <property type="entry name" value="HIV Type 1 Reverse Transcriptase, subunit A, domain 1"/>
    <property type="match status" value="1"/>
</dbReference>
<dbReference type="InterPro" id="IPR043502">
    <property type="entry name" value="DNA/RNA_pol_sf"/>
</dbReference>
<evidence type="ECO:0000313" key="2">
    <source>
        <dbReference type="EMBL" id="KAK2948477.1"/>
    </source>
</evidence>
<evidence type="ECO:0000313" key="3">
    <source>
        <dbReference type="Proteomes" id="UP001281761"/>
    </source>
</evidence>
<protein>
    <recommendedName>
        <fullName evidence="4">Reverse transcriptase domain-containing protein</fullName>
    </recommendedName>
</protein>
<dbReference type="Gene3D" id="3.30.70.270">
    <property type="match status" value="1"/>
</dbReference>
<comment type="caution">
    <text evidence="2">The sequence shown here is derived from an EMBL/GenBank/DDBJ whole genome shotgun (WGS) entry which is preliminary data.</text>
</comment>
<evidence type="ECO:0008006" key="4">
    <source>
        <dbReference type="Google" id="ProtNLM"/>
    </source>
</evidence>
<sequence>MEEVPTTVYNDTPHGVFAGYTVRETVYSTHGKKRTRVQREELLTETRRFQTVLGVQMTFADTPETHDKLQIVQDQLLRMSAQSSRITVSLLGEVYQEIDKQDPSFAFLPKMVDAMLSAAEAATRTHHTRFVSTNNRKEMAEKLDVSQPASVDSSLLTTPQQSTSSTRSVSDAFLPQGGAEPAPRQISRFGLQSPKVDQSEIITGRLLMRLNAWEKIGGKSIITTGAVWSWRSPESPKILQSLPPALSFTGTQAMIQEYEALLKEEIWIGAVSRIQPDQAKLILPTFLVKKRGGHFRKVINATRLNNQIVAEHFKTENIQTSFDLISGGDWLTTMDIHSAYLHVQLSLPLRPFLCFRFRREIFQFNALPFLLQSHIRSLNSRPEKQSRNWRSWGLSSQRTRVA</sequence>
<dbReference type="EMBL" id="JARBJD010000176">
    <property type="protein sequence ID" value="KAK2948477.1"/>
    <property type="molecule type" value="Genomic_DNA"/>
</dbReference>
<dbReference type="InterPro" id="IPR052055">
    <property type="entry name" value="Hepadnavirus_pol/RT"/>
</dbReference>
<accession>A0ABQ9XCV0</accession>
<dbReference type="PANTHER" id="PTHR33050:SF7">
    <property type="entry name" value="RIBONUCLEASE H"/>
    <property type="match status" value="1"/>
</dbReference>
<gene>
    <name evidence="2" type="ORF">BLNAU_16642</name>
</gene>
<keyword evidence="3" id="KW-1185">Reference proteome</keyword>